<proteinExistence type="inferred from homology"/>
<comment type="similarity">
    <text evidence="1">Belongs to the AHA1 family.</text>
</comment>
<dbReference type="CDD" id="cd07812">
    <property type="entry name" value="SRPBCC"/>
    <property type="match status" value="2"/>
</dbReference>
<evidence type="ECO:0000313" key="4">
    <source>
        <dbReference type="Proteomes" id="UP001596432"/>
    </source>
</evidence>
<dbReference type="InterPro" id="IPR013538">
    <property type="entry name" value="ASHA1/2-like_C"/>
</dbReference>
<dbReference type="Pfam" id="PF08327">
    <property type="entry name" value="AHSA1"/>
    <property type="match status" value="1"/>
</dbReference>
<dbReference type="SUPFAM" id="SSF55961">
    <property type="entry name" value="Bet v1-like"/>
    <property type="match status" value="2"/>
</dbReference>
<dbReference type="AlphaFoldDB" id="A0ABD5Y2I7"/>
<dbReference type="InterPro" id="IPR019587">
    <property type="entry name" value="Polyketide_cyclase/dehydratase"/>
</dbReference>
<dbReference type="Proteomes" id="UP001596432">
    <property type="component" value="Unassembled WGS sequence"/>
</dbReference>
<evidence type="ECO:0000256" key="1">
    <source>
        <dbReference type="ARBA" id="ARBA00006817"/>
    </source>
</evidence>
<dbReference type="InterPro" id="IPR023393">
    <property type="entry name" value="START-like_dom_sf"/>
</dbReference>
<keyword evidence="4" id="KW-1185">Reference proteome</keyword>
<feature type="domain" description="Activator of Hsp90 ATPase homologue 1/2-like C-terminal" evidence="2">
    <location>
        <begin position="233"/>
        <end position="329"/>
    </location>
</feature>
<name>A0ABD5Y2I7_9EURY</name>
<dbReference type="EMBL" id="JBHTAS010000001">
    <property type="protein sequence ID" value="MFC7139940.1"/>
    <property type="molecule type" value="Genomic_DNA"/>
</dbReference>
<dbReference type="Pfam" id="PF10604">
    <property type="entry name" value="Polyketide_cyc2"/>
    <property type="match status" value="1"/>
</dbReference>
<sequence length="462" mass="52715">MVDHELTVDLPSGDEQTTATVDVTGPSPVDSEMLRVEYARATVSVDADAETFFEAFSRFVRYDEWAPDVQGSAHWLTIRDGGPGSRFVAYDKPGRTHLAHFGEVVDVDRPTHFAWRAPFSEWQRAFVGTTLDIEPAEGGATVTETLYFDVREEHLPVLGGFLGTDDLDRATFETFLESRLRGLDDLLQSGKLDDDESSFLYTEDRDVAADWVGRISEGEWVRVLYADGEVDFDAPVSDVFNAFSRFARYADWTRDIHVGYEWLDVVEGGVGSKFLIWEKPGDRHVMHYGVVTECERDRRFTWRAPFAEWGKVFLGTSLQLTPRADGGTTAYHVLYVDLPAEYLPVFGGFGTLPGFDIEFETFHIYEEADGFQRLVEDDAFTDEELSYLFDENRRIARDWPMQEGRPWPDAALTLEPDRTISYEELLVELSETFAESVPSPAFSREYRDLKRLWTHTDRGEDE</sequence>
<protein>
    <submittedName>
        <fullName evidence="3">SRPBCC family protein</fullName>
    </submittedName>
</protein>
<gene>
    <name evidence="3" type="ORF">ACFQMA_08845</name>
</gene>
<dbReference type="RefSeq" id="WP_274325507.1">
    <property type="nucleotide sequence ID" value="NZ_CP118158.1"/>
</dbReference>
<dbReference type="Gene3D" id="3.30.530.20">
    <property type="match status" value="2"/>
</dbReference>
<dbReference type="GeneID" id="78820210"/>
<accession>A0ABD5Y2I7</accession>
<reference evidence="3 4" key="1">
    <citation type="journal article" date="2019" name="Int. J. Syst. Evol. Microbiol.">
        <title>The Global Catalogue of Microorganisms (GCM) 10K type strain sequencing project: providing services to taxonomists for standard genome sequencing and annotation.</title>
        <authorList>
            <consortium name="The Broad Institute Genomics Platform"/>
            <consortium name="The Broad Institute Genome Sequencing Center for Infectious Disease"/>
            <person name="Wu L."/>
            <person name="Ma J."/>
        </authorList>
    </citation>
    <scope>NUCLEOTIDE SEQUENCE [LARGE SCALE GENOMIC DNA]</scope>
    <source>
        <strain evidence="3 4">XZYJT29</strain>
    </source>
</reference>
<evidence type="ECO:0000313" key="3">
    <source>
        <dbReference type="EMBL" id="MFC7139940.1"/>
    </source>
</evidence>
<evidence type="ECO:0000259" key="2">
    <source>
        <dbReference type="Pfam" id="PF08327"/>
    </source>
</evidence>
<comment type="caution">
    <text evidence="3">The sequence shown here is derived from an EMBL/GenBank/DDBJ whole genome shotgun (WGS) entry which is preliminary data.</text>
</comment>
<organism evidence="3 4">
    <name type="scientific">Halosimplex aquaticum</name>
    <dbReference type="NCBI Taxonomy" id="3026162"/>
    <lineage>
        <taxon>Archaea</taxon>
        <taxon>Methanobacteriati</taxon>
        <taxon>Methanobacteriota</taxon>
        <taxon>Stenosarchaea group</taxon>
        <taxon>Halobacteria</taxon>
        <taxon>Halobacteriales</taxon>
        <taxon>Haloarculaceae</taxon>
        <taxon>Halosimplex</taxon>
    </lineage>
</organism>